<keyword evidence="4" id="KW-1185">Reference proteome</keyword>
<sequence length="106" mass="12534">MEYSVEEQRRLEQARKKVQSIMGFYKHLIAYVIVNLFLLAYKAFSLEAGETFFTFSTFSTAFFWGIGLMFHAVGVFATGIFFGSNWEERKIREYMEREKGRSAKWE</sequence>
<keyword evidence="3" id="KW-0418">Kinase</keyword>
<reference evidence="3 4" key="1">
    <citation type="submission" date="2017-07" db="EMBL/GenBank/DDBJ databases">
        <title>Flavobacterium cyanobacteriorum sp. nov., isolated from cyanobacterial aggregates in a eutrophic lake.</title>
        <authorList>
            <person name="Cai H."/>
        </authorList>
    </citation>
    <scope>NUCLEOTIDE SEQUENCE [LARGE SCALE GENOMIC DNA]</scope>
    <source>
        <strain evidence="3 4">TH021</strain>
    </source>
</reference>
<dbReference type="Proteomes" id="UP000216605">
    <property type="component" value="Unassembled WGS sequence"/>
</dbReference>
<evidence type="ECO:0000256" key="1">
    <source>
        <dbReference type="SAM" id="Phobius"/>
    </source>
</evidence>
<name>A0A255ZSL2_9FLAO</name>
<proteinExistence type="predicted"/>
<dbReference type="Pfam" id="PF13239">
    <property type="entry name" value="2TM"/>
    <property type="match status" value="1"/>
</dbReference>
<keyword evidence="1" id="KW-1133">Transmembrane helix</keyword>
<dbReference type="OrthoDB" id="8965954at2"/>
<evidence type="ECO:0000313" key="3">
    <source>
        <dbReference type="EMBL" id="OYQ43865.1"/>
    </source>
</evidence>
<keyword evidence="1" id="KW-0472">Membrane</keyword>
<dbReference type="GO" id="GO:0016301">
    <property type="term" value="F:kinase activity"/>
    <property type="evidence" value="ECO:0007669"/>
    <property type="project" value="UniProtKB-KW"/>
</dbReference>
<protein>
    <submittedName>
        <fullName evidence="3">Histidine kinase</fullName>
    </submittedName>
</protein>
<accession>A0A255ZSL2</accession>
<feature type="domain" description="2TM" evidence="2">
    <location>
        <begin position="12"/>
        <end position="96"/>
    </location>
</feature>
<evidence type="ECO:0000259" key="2">
    <source>
        <dbReference type="Pfam" id="PF13239"/>
    </source>
</evidence>
<dbReference type="AlphaFoldDB" id="A0A255ZSL2"/>
<dbReference type="RefSeq" id="WP_094412404.1">
    <property type="nucleotide sequence ID" value="NZ_NOXV01000166.1"/>
</dbReference>
<comment type="caution">
    <text evidence="3">The sequence shown here is derived from an EMBL/GenBank/DDBJ whole genome shotgun (WGS) entry which is preliminary data.</text>
</comment>
<organism evidence="3 4">
    <name type="scientific">Flavobacterium cyanobacteriorum</name>
    <dbReference type="NCBI Taxonomy" id="2022802"/>
    <lineage>
        <taxon>Bacteria</taxon>
        <taxon>Pseudomonadati</taxon>
        <taxon>Bacteroidota</taxon>
        <taxon>Flavobacteriia</taxon>
        <taxon>Flavobacteriales</taxon>
        <taxon>Flavobacteriaceae</taxon>
        <taxon>Flavobacterium</taxon>
    </lineage>
</organism>
<evidence type="ECO:0000313" key="4">
    <source>
        <dbReference type="Proteomes" id="UP000216605"/>
    </source>
</evidence>
<keyword evidence="1" id="KW-0812">Transmembrane</keyword>
<gene>
    <name evidence="3" type="ORF">CHU92_02850</name>
</gene>
<dbReference type="InterPro" id="IPR025698">
    <property type="entry name" value="2TM_dom"/>
</dbReference>
<feature type="transmembrane region" description="Helical" evidence="1">
    <location>
        <begin position="61"/>
        <end position="82"/>
    </location>
</feature>
<keyword evidence="3" id="KW-0808">Transferase</keyword>
<feature type="transmembrane region" description="Helical" evidence="1">
    <location>
        <begin position="21"/>
        <end position="41"/>
    </location>
</feature>
<dbReference type="EMBL" id="NOXV01000166">
    <property type="protein sequence ID" value="OYQ43865.1"/>
    <property type="molecule type" value="Genomic_DNA"/>
</dbReference>